<dbReference type="Proteomes" id="UP000000447">
    <property type="component" value="Plasmid unnamed"/>
</dbReference>
<dbReference type="AlphaFoldDB" id="B9L4G0"/>
<feature type="transmembrane region" description="Helical" evidence="1">
    <location>
        <begin position="102"/>
        <end position="124"/>
    </location>
</feature>
<sequence>MLRRPDPLTIALAASALAAEALAVTPLVAWLAVLSGADPIAVPGWLSLATTGLVGYGLARLVLTRTQDPAWSRFLASGCWLLWTLGWWALRERSLEAIPGFFAALVSLDAPAVGLAILSALAWWRALGLASDPHPFQGSYLRWAIMRDLLFVGGTTVLAAASGGAAAQVVWHRLEFGAPLLLVVRLLTAVLVQAEAVRLAYPAAISSTRWVTWSAVLALGIVCLSALASLVAGPTLWPHLVRPVTWLLTLIVAVLVTLAVLLAVLIWTALRLLVWMLRAIAGQHEPGPPPALPVLPDLLRPRDTLAHLAVPTWLERGLVALTGLLLALGLLVLIARAFRRIRSRPIATSASELRERVSLASIRDILPAFRWSGSAPRLRRSPGLPHDVRSAYRAALVLLAARGFVRRASETPLELAHRVTSVWPQLAQPLQDLTARYLVARYAEHEDPHDRAAALDDWRELARRLAEEP</sequence>
<dbReference type="RefSeq" id="WP_012643168.1">
    <property type="nucleotide sequence ID" value="NC_011961.1"/>
</dbReference>
<dbReference type="EMBL" id="CP001276">
    <property type="protein sequence ID" value="ACM07181.1"/>
    <property type="molecule type" value="Genomic_DNA"/>
</dbReference>
<organism evidence="3 4">
    <name type="scientific">Thermomicrobium roseum (strain ATCC 27502 / DSM 5159 / P-2)</name>
    <dbReference type="NCBI Taxonomy" id="309801"/>
    <lineage>
        <taxon>Bacteria</taxon>
        <taxon>Pseudomonadati</taxon>
        <taxon>Thermomicrobiota</taxon>
        <taxon>Thermomicrobia</taxon>
        <taxon>Thermomicrobiales</taxon>
        <taxon>Thermomicrobiaceae</taxon>
        <taxon>Thermomicrobium</taxon>
    </lineage>
</organism>
<keyword evidence="3" id="KW-0614">Plasmid</keyword>
<accession>B9L4G0</accession>
<keyword evidence="1" id="KW-0472">Membrane</keyword>
<keyword evidence="1" id="KW-0812">Transmembrane</keyword>
<dbReference type="Pfam" id="PF13559">
    <property type="entry name" value="DUF4129"/>
    <property type="match status" value="1"/>
</dbReference>
<evidence type="ECO:0000313" key="3">
    <source>
        <dbReference type="EMBL" id="ACM07181.1"/>
    </source>
</evidence>
<proteinExistence type="predicted"/>
<feature type="transmembrane region" description="Helical" evidence="1">
    <location>
        <begin position="318"/>
        <end position="338"/>
    </location>
</feature>
<feature type="transmembrane region" description="Helical" evidence="1">
    <location>
        <begin position="71"/>
        <end position="90"/>
    </location>
</feature>
<keyword evidence="4" id="KW-1185">Reference proteome</keyword>
<feature type="transmembrane region" description="Helical" evidence="1">
    <location>
        <begin position="210"/>
        <end position="232"/>
    </location>
</feature>
<dbReference type="KEGG" id="tro:trd_A0674"/>
<evidence type="ECO:0000259" key="2">
    <source>
        <dbReference type="Pfam" id="PF13559"/>
    </source>
</evidence>
<feature type="transmembrane region" description="Helical" evidence="1">
    <location>
        <begin position="39"/>
        <end position="59"/>
    </location>
</feature>
<keyword evidence="1" id="KW-1133">Transmembrane helix</keyword>
<name>B9L4G0_THERP</name>
<feature type="transmembrane region" description="Helical" evidence="1">
    <location>
        <begin position="244"/>
        <end position="270"/>
    </location>
</feature>
<geneLocation type="plasmid" evidence="4">
    <name>Tros</name>
</geneLocation>
<reference evidence="3 4" key="1">
    <citation type="journal article" date="2009" name="PLoS ONE">
        <title>Complete genome sequence of the aerobic CO-oxidizing thermophile Thermomicrobium roseum.</title>
        <authorList>
            <person name="Wu D."/>
            <person name="Raymond J."/>
            <person name="Wu M."/>
            <person name="Chatterji S."/>
            <person name="Ren Q."/>
            <person name="Graham J.E."/>
            <person name="Bryant D.A."/>
            <person name="Robb F."/>
            <person name="Colman A."/>
            <person name="Tallon L.J."/>
            <person name="Badger J.H."/>
            <person name="Madupu R."/>
            <person name="Ward N.L."/>
            <person name="Eisen J.A."/>
        </authorList>
    </citation>
    <scope>NUCLEOTIDE SEQUENCE [LARGE SCALE GENOMIC DNA]</scope>
    <source>
        <strain evidence="4">ATCC 27502 / DSM 5159 / P-2</strain>
        <plasmid evidence="3">unnamed</plasmid>
    </source>
</reference>
<evidence type="ECO:0000256" key="1">
    <source>
        <dbReference type="SAM" id="Phobius"/>
    </source>
</evidence>
<dbReference type="HOGENOM" id="CLU_582581_0_0_0"/>
<gene>
    <name evidence="3" type="ordered locus">trd_A0674</name>
</gene>
<protein>
    <recommendedName>
        <fullName evidence="2">Protein-glutamine gamma-glutamyltransferase-like C-terminal domain-containing protein</fullName>
    </recommendedName>
</protein>
<dbReference type="InterPro" id="IPR025403">
    <property type="entry name" value="TgpA-like_C"/>
</dbReference>
<feature type="domain" description="Protein-glutamine gamma-glutamyltransferase-like C-terminal" evidence="2">
    <location>
        <begin position="391"/>
        <end position="459"/>
    </location>
</feature>
<dbReference type="eggNOG" id="ENOG50330R3">
    <property type="taxonomic scope" value="Bacteria"/>
</dbReference>
<feature type="transmembrane region" description="Helical" evidence="1">
    <location>
        <begin position="149"/>
        <end position="171"/>
    </location>
</feature>
<evidence type="ECO:0000313" key="4">
    <source>
        <dbReference type="Proteomes" id="UP000000447"/>
    </source>
</evidence>